<evidence type="ECO:0000256" key="11">
    <source>
        <dbReference type="SAM" id="SignalP"/>
    </source>
</evidence>
<evidence type="ECO:0000256" key="7">
    <source>
        <dbReference type="ARBA" id="ARBA00022989"/>
    </source>
</evidence>
<evidence type="ECO:0000256" key="2">
    <source>
        <dbReference type="ARBA" id="ARBA00008684"/>
    </source>
</evidence>
<dbReference type="InterPro" id="IPR000719">
    <property type="entry name" value="Prot_kinase_dom"/>
</dbReference>
<dbReference type="InterPro" id="IPR050647">
    <property type="entry name" value="Plant_LRR-RLKs"/>
</dbReference>
<dbReference type="Pfam" id="PF00560">
    <property type="entry name" value="LRR_1"/>
    <property type="match status" value="4"/>
</dbReference>
<dbReference type="InterPro" id="IPR001611">
    <property type="entry name" value="Leu-rich_rpt"/>
</dbReference>
<keyword evidence="3" id="KW-0433">Leucine-rich repeat</keyword>
<dbReference type="FunFam" id="3.80.10.10:FF:000129">
    <property type="entry name" value="Leucine-rich repeat receptor-like kinase"/>
    <property type="match status" value="1"/>
</dbReference>
<evidence type="ECO:0000259" key="12">
    <source>
        <dbReference type="PROSITE" id="PS50011"/>
    </source>
</evidence>
<evidence type="ECO:0000256" key="3">
    <source>
        <dbReference type="ARBA" id="ARBA00022614"/>
    </source>
</evidence>
<name>A0AAV5FRT3_ELECO</name>
<protein>
    <recommendedName>
        <fullName evidence="12">Protein kinase domain-containing protein</fullName>
    </recommendedName>
</protein>
<feature type="chain" id="PRO_5043461771" description="Protein kinase domain-containing protein" evidence="11">
    <location>
        <begin position="22"/>
        <end position="438"/>
    </location>
</feature>
<evidence type="ECO:0000256" key="9">
    <source>
        <dbReference type="ARBA" id="ARBA00023170"/>
    </source>
</evidence>
<dbReference type="GO" id="GO:0016020">
    <property type="term" value="C:membrane"/>
    <property type="evidence" value="ECO:0007669"/>
    <property type="project" value="UniProtKB-SubCell"/>
</dbReference>
<dbReference type="Pfam" id="PF08263">
    <property type="entry name" value="LRRNT_2"/>
    <property type="match status" value="1"/>
</dbReference>
<dbReference type="GO" id="GO:0004672">
    <property type="term" value="F:protein kinase activity"/>
    <property type="evidence" value="ECO:0007669"/>
    <property type="project" value="InterPro"/>
</dbReference>
<organism evidence="13 14">
    <name type="scientific">Eleusine coracana subsp. coracana</name>
    <dbReference type="NCBI Taxonomy" id="191504"/>
    <lineage>
        <taxon>Eukaryota</taxon>
        <taxon>Viridiplantae</taxon>
        <taxon>Streptophyta</taxon>
        <taxon>Embryophyta</taxon>
        <taxon>Tracheophyta</taxon>
        <taxon>Spermatophyta</taxon>
        <taxon>Magnoliopsida</taxon>
        <taxon>Liliopsida</taxon>
        <taxon>Poales</taxon>
        <taxon>Poaceae</taxon>
        <taxon>PACMAD clade</taxon>
        <taxon>Chloridoideae</taxon>
        <taxon>Cynodonteae</taxon>
        <taxon>Eleusininae</taxon>
        <taxon>Eleusine</taxon>
    </lineage>
</organism>
<keyword evidence="7" id="KW-1133">Transmembrane helix</keyword>
<reference evidence="13" key="1">
    <citation type="journal article" date="2018" name="DNA Res.">
        <title>Multiple hybrid de novo genome assembly of finger millet, an orphan allotetraploid crop.</title>
        <authorList>
            <person name="Hatakeyama M."/>
            <person name="Aluri S."/>
            <person name="Balachadran M.T."/>
            <person name="Sivarajan S.R."/>
            <person name="Patrignani A."/>
            <person name="Gruter S."/>
            <person name="Poveda L."/>
            <person name="Shimizu-Inatsugi R."/>
            <person name="Baeten J."/>
            <person name="Francoijs K.J."/>
            <person name="Nataraja K.N."/>
            <person name="Reddy Y.A.N."/>
            <person name="Phadnis S."/>
            <person name="Ravikumar R.L."/>
            <person name="Schlapbach R."/>
            <person name="Sreeman S.M."/>
            <person name="Shimizu K.K."/>
        </authorList>
    </citation>
    <scope>NUCLEOTIDE SEQUENCE</scope>
</reference>
<evidence type="ECO:0000256" key="4">
    <source>
        <dbReference type="ARBA" id="ARBA00022692"/>
    </source>
</evidence>
<dbReference type="InterPro" id="IPR032675">
    <property type="entry name" value="LRR_dom_sf"/>
</dbReference>
<dbReference type="PROSITE" id="PS00108">
    <property type="entry name" value="PROTEIN_KINASE_ST"/>
    <property type="match status" value="1"/>
</dbReference>
<evidence type="ECO:0000256" key="6">
    <source>
        <dbReference type="ARBA" id="ARBA00022737"/>
    </source>
</evidence>
<dbReference type="Gene3D" id="3.80.10.10">
    <property type="entry name" value="Ribonuclease Inhibitor"/>
    <property type="match status" value="2"/>
</dbReference>
<feature type="domain" description="Protein kinase" evidence="12">
    <location>
        <begin position="151"/>
        <end position="438"/>
    </location>
</feature>
<dbReference type="SUPFAM" id="SSF52058">
    <property type="entry name" value="L domain-like"/>
    <property type="match status" value="1"/>
</dbReference>
<evidence type="ECO:0000256" key="5">
    <source>
        <dbReference type="ARBA" id="ARBA00022729"/>
    </source>
</evidence>
<dbReference type="InterPro" id="IPR008271">
    <property type="entry name" value="Ser/Thr_kinase_AS"/>
</dbReference>
<dbReference type="Gene3D" id="1.10.510.10">
    <property type="entry name" value="Transferase(Phosphotransferase) domain 1"/>
    <property type="match status" value="1"/>
</dbReference>
<evidence type="ECO:0000313" key="14">
    <source>
        <dbReference type="Proteomes" id="UP001054889"/>
    </source>
</evidence>
<dbReference type="PANTHER" id="PTHR48056">
    <property type="entry name" value="LRR RECEPTOR-LIKE SERINE/THREONINE-PROTEIN KINASE-RELATED"/>
    <property type="match status" value="1"/>
</dbReference>
<evidence type="ECO:0000256" key="1">
    <source>
        <dbReference type="ARBA" id="ARBA00004167"/>
    </source>
</evidence>
<dbReference type="EMBL" id="BQKI01000095">
    <property type="protein sequence ID" value="GJN37463.1"/>
    <property type="molecule type" value="Genomic_DNA"/>
</dbReference>
<dbReference type="SMART" id="SM00220">
    <property type="entry name" value="S_TKc"/>
    <property type="match status" value="1"/>
</dbReference>
<dbReference type="PROSITE" id="PS50011">
    <property type="entry name" value="PROTEIN_KINASE_DOM"/>
    <property type="match status" value="1"/>
</dbReference>
<dbReference type="GO" id="GO:0033612">
    <property type="term" value="F:receptor serine/threonine kinase binding"/>
    <property type="evidence" value="ECO:0007669"/>
    <property type="project" value="TreeGrafter"/>
</dbReference>
<comment type="subcellular location">
    <subcellularLocation>
        <location evidence="1">Membrane</location>
        <topology evidence="1">Single-pass membrane protein</topology>
    </subcellularLocation>
</comment>
<dbReference type="SUPFAM" id="SSF56112">
    <property type="entry name" value="Protein kinase-like (PK-like)"/>
    <property type="match status" value="1"/>
</dbReference>
<comment type="similarity">
    <text evidence="2">Belongs to the protein kinase superfamily. Ser/Thr protein kinase family.</text>
</comment>
<feature type="signal peptide" evidence="11">
    <location>
        <begin position="1"/>
        <end position="21"/>
    </location>
</feature>
<proteinExistence type="inferred from homology"/>
<keyword evidence="14" id="KW-1185">Reference proteome</keyword>
<dbReference type="Proteomes" id="UP001054889">
    <property type="component" value="Unassembled WGS sequence"/>
</dbReference>
<keyword evidence="4" id="KW-0812">Transmembrane</keyword>
<evidence type="ECO:0000256" key="8">
    <source>
        <dbReference type="ARBA" id="ARBA00023136"/>
    </source>
</evidence>
<keyword evidence="5 11" id="KW-0732">Signal</keyword>
<dbReference type="GO" id="GO:0005524">
    <property type="term" value="F:ATP binding"/>
    <property type="evidence" value="ECO:0007669"/>
    <property type="project" value="InterPro"/>
</dbReference>
<dbReference type="AlphaFoldDB" id="A0AAV5FRT3"/>
<keyword evidence="10" id="KW-0325">Glycoprotein</keyword>
<comment type="caution">
    <text evidence="13">The sequence shown here is derived from an EMBL/GenBank/DDBJ whole genome shotgun (WGS) entry which is preliminary data.</text>
</comment>
<reference evidence="13" key="2">
    <citation type="submission" date="2021-12" db="EMBL/GenBank/DDBJ databases">
        <title>Resequencing data analysis of finger millet.</title>
        <authorList>
            <person name="Hatakeyama M."/>
            <person name="Aluri S."/>
            <person name="Balachadran M.T."/>
            <person name="Sivarajan S.R."/>
            <person name="Poveda L."/>
            <person name="Shimizu-Inatsugi R."/>
            <person name="Schlapbach R."/>
            <person name="Sreeman S.M."/>
            <person name="Shimizu K.K."/>
        </authorList>
    </citation>
    <scope>NUCLEOTIDE SEQUENCE</scope>
</reference>
<accession>A0AAV5FRT3</accession>
<evidence type="ECO:0000313" key="13">
    <source>
        <dbReference type="EMBL" id="GJN37463.1"/>
    </source>
</evidence>
<keyword evidence="8" id="KW-0472">Membrane</keyword>
<keyword evidence="6" id="KW-0677">Repeat</keyword>
<gene>
    <name evidence="13" type="primary">gb26421</name>
    <name evidence="13" type="ORF">PR202_gb26421</name>
</gene>
<dbReference type="InterPro" id="IPR013210">
    <property type="entry name" value="LRR_N_plant-typ"/>
</dbReference>
<dbReference type="PANTHER" id="PTHR48056:SF86">
    <property type="entry name" value="PROTEIN KINASE DOMAIN-CONTAINING PROTEIN"/>
    <property type="match status" value="1"/>
</dbReference>
<sequence length="438" mass="47584">MAASMAHSSLSVLLLLTLTTSLSISAFMAAHVGDEAALLAFKAAAISGGYDDTLASWNGSAGGYCSWEGVRCRGRHQRVVALSLPSRKLTGVLSPAVGNLSSLRSLDLSFNGFTGNIPASLGRLRRLHILDLKYNNFSGEFPVNLTFCSNLKIIDLLSNQLHGRVPTEIGDKLVGLLVLRLRNNYLTNSIPASLGNLSSVRTLSLSFNQLDGNIPPSIGDIPGILSLDLAYNNLSATKLNRESLSNPSNSQIGRHSDLRKYPLSHRQSRWPSDDQCGRPALRNILSLAQRLDIAVDIMDALDYLHNHCQPPIIHCDVKPSNILLAEDLSARLGDFGISRILPEKANQSLQNSNSTIGIRGSIGYVAPEYGEGSPISTLGDIYSLGILLLEMFTGMRPTNNMFRGSLDLHRFFSIHVLVQKCLVSVIDISTSCLRKQPR</sequence>
<dbReference type="Pfam" id="PF00069">
    <property type="entry name" value="Pkinase"/>
    <property type="match status" value="1"/>
</dbReference>
<dbReference type="InterPro" id="IPR011009">
    <property type="entry name" value="Kinase-like_dom_sf"/>
</dbReference>
<evidence type="ECO:0000256" key="10">
    <source>
        <dbReference type="ARBA" id="ARBA00023180"/>
    </source>
</evidence>
<keyword evidence="9" id="KW-0675">Receptor</keyword>
<dbReference type="FunFam" id="3.80.10.10:FF:000383">
    <property type="entry name" value="Leucine-rich repeat receptor protein kinase EMS1"/>
    <property type="match status" value="1"/>
</dbReference>